<evidence type="ECO:0000313" key="13">
    <source>
        <dbReference type="Proteomes" id="UP000007635"/>
    </source>
</evidence>
<feature type="compositionally biased region" description="Basic and acidic residues" evidence="8">
    <location>
        <begin position="242"/>
        <end position="254"/>
    </location>
</feature>
<dbReference type="GO" id="GO:0030855">
    <property type="term" value="P:epithelial cell differentiation"/>
    <property type="evidence" value="ECO:0007669"/>
    <property type="project" value="UniProtKB-ARBA"/>
</dbReference>
<reference evidence="12" key="3">
    <citation type="submission" date="2025-09" db="UniProtKB">
        <authorList>
            <consortium name="Ensembl"/>
        </authorList>
    </citation>
    <scope>IDENTIFICATION</scope>
</reference>
<dbReference type="KEGG" id="gat:120811487"/>
<evidence type="ECO:0000256" key="3">
    <source>
        <dbReference type="ARBA" id="ARBA00022737"/>
    </source>
</evidence>
<keyword evidence="4" id="KW-1015">Disulfide bond</keyword>
<comment type="caution">
    <text evidence="6">Lacks conserved residue(s) required for the propagation of feature annotation.</text>
</comment>
<dbReference type="InterPro" id="IPR050751">
    <property type="entry name" value="ECM_structural_protein"/>
</dbReference>
<dbReference type="Pfam" id="PF00084">
    <property type="entry name" value="Sushi"/>
    <property type="match status" value="2"/>
</dbReference>
<dbReference type="InterPro" id="IPR026823">
    <property type="entry name" value="cEGF"/>
</dbReference>
<evidence type="ECO:0000256" key="1">
    <source>
        <dbReference type="ARBA" id="ARBA00022536"/>
    </source>
</evidence>
<feature type="signal peptide" evidence="9">
    <location>
        <begin position="1"/>
        <end position="20"/>
    </location>
</feature>
<dbReference type="GeneID" id="120811487"/>
<dbReference type="Pfam" id="PF12662">
    <property type="entry name" value="cEGF"/>
    <property type="match status" value="2"/>
</dbReference>
<feature type="domain" description="Sushi" evidence="11">
    <location>
        <begin position="22"/>
        <end position="76"/>
    </location>
</feature>
<dbReference type="SUPFAM" id="SSF57184">
    <property type="entry name" value="Growth factor receptor domain"/>
    <property type="match status" value="1"/>
</dbReference>
<dbReference type="GO" id="GO:0005509">
    <property type="term" value="F:calcium ion binding"/>
    <property type="evidence" value="ECO:0007669"/>
    <property type="project" value="InterPro"/>
</dbReference>
<dbReference type="SUPFAM" id="SSF57535">
    <property type="entry name" value="Complement control module/SCR domain"/>
    <property type="match status" value="3"/>
</dbReference>
<evidence type="ECO:0000256" key="6">
    <source>
        <dbReference type="PROSITE-ProRule" id="PRU00076"/>
    </source>
</evidence>
<dbReference type="SMART" id="SM00181">
    <property type="entry name" value="EGF"/>
    <property type="match status" value="4"/>
</dbReference>
<dbReference type="Gene3D" id="2.10.70.10">
    <property type="entry name" value="Complement Module, domain 1"/>
    <property type="match status" value="3"/>
</dbReference>
<dbReference type="SMART" id="SM00032">
    <property type="entry name" value="CCP"/>
    <property type="match status" value="3"/>
</dbReference>
<dbReference type="InterPro" id="IPR000436">
    <property type="entry name" value="Sushi_SCR_CCP_dom"/>
</dbReference>
<organism evidence="12 13">
    <name type="scientific">Gasterosteus aculeatus aculeatus</name>
    <name type="common">three-spined stickleback</name>
    <dbReference type="NCBI Taxonomy" id="481459"/>
    <lineage>
        <taxon>Eukaryota</taxon>
        <taxon>Metazoa</taxon>
        <taxon>Chordata</taxon>
        <taxon>Craniata</taxon>
        <taxon>Vertebrata</taxon>
        <taxon>Euteleostomi</taxon>
        <taxon>Actinopterygii</taxon>
        <taxon>Neopterygii</taxon>
        <taxon>Teleostei</taxon>
        <taxon>Neoteleostei</taxon>
        <taxon>Acanthomorphata</taxon>
        <taxon>Eupercaria</taxon>
        <taxon>Perciformes</taxon>
        <taxon>Cottioidei</taxon>
        <taxon>Gasterosteales</taxon>
        <taxon>Gasterosteidae</taxon>
        <taxon>Gasterosteus</taxon>
    </lineage>
</organism>
<dbReference type="CDD" id="cd00054">
    <property type="entry name" value="EGF_CA"/>
    <property type="match status" value="2"/>
</dbReference>
<evidence type="ECO:0000256" key="9">
    <source>
        <dbReference type="SAM" id="SignalP"/>
    </source>
</evidence>
<feature type="domain" description="Sushi" evidence="11">
    <location>
        <begin position="419"/>
        <end position="483"/>
    </location>
</feature>
<keyword evidence="7" id="KW-0768">Sushi</keyword>
<feature type="chain" id="PRO_5042896487" evidence="9">
    <location>
        <begin position="21"/>
        <end position="698"/>
    </location>
</feature>
<dbReference type="PROSITE" id="PS01187">
    <property type="entry name" value="EGF_CA"/>
    <property type="match status" value="2"/>
</dbReference>
<feature type="domain" description="EGF-like" evidence="10">
    <location>
        <begin position="606"/>
        <end position="644"/>
    </location>
</feature>
<evidence type="ECO:0000256" key="4">
    <source>
        <dbReference type="ARBA" id="ARBA00023157"/>
    </source>
</evidence>
<feature type="compositionally biased region" description="Polar residues" evidence="8">
    <location>
        <begin position="394"/>
        <end position="403"/>
    </location>
</feature>
<keyword evidence="1 6" id="KW-0245">EGF-like domain</keyword>
<dbReference type="FunFam" id="2.10.25.10:FF:000005">
    <property type="entry name" value="Fibrillin 2"/>
    <property type="match status" value="1"/>
</dbReference>
<dbReference type="Pfam" id="PF14670">
    <property type="entry name" value="FXa_inhibition"/>
    <property type="match status" value="1"/>
</dbReference>
<dbReference type="Ensembl" id="ENSGACT00000059792.1">
    <property type="protein sequence ID" value="ENSGACP00000050196.1"/>
    <property type="gene ID" value="ENSGACG00000030517.1"/>
</dbReference>
<dbReference type="PROSITE" id="PS01186">
    <property type="entry name" value="EGF_2"/>
    <property type="match status" value="1"/>
</dbReference>
<sequence>MGVLAALVALLCVWAPQASGAEGCGGFKHLENGQTFFRYGGLLVIFRCRPGYKLHGYKTNSCVSEHWSRDTPVCVGSGCSNPGPLSHGTSSTNEDGSWVVFSCNAGFHLHGPSMLYCKGPSWNSTTPTCKESDMMRSVLHVNMQAPNSSQAAVALKTQQQSRYDALTHTASQGENLQLAFSQTPSQMSDRERIKVTNPKVQQNVQFPDFKVKDGVRTNHVEAQLQAAEEPAGGTHDSQAGEEAEKLDGGVDSKLHPSATDSSDLLSSPATDELTSSPLSRSAAQTPAITAVTKTETLPRHLTTSPAPVPGSHIVLHFGEPVTSQADVIPSEVATGSSQTADEEQPAETGFHYPPQAGPSSTPSPPSYLPAPIPPMSASTSSSPSAAQSNEKTHVTTGPGSHQGRSYGAALNLPLPSQRAECRHPPAPAHGTFYSHSVVEHGSRELMQYIQYVCYPGYTLADGDTHSYCQRGGTWSGITPVCLEAAPCSVDHGGCSQLCSHSEHHNHSASRARVRPRCHCRAGFTLQPDGRTCRDIDECAVNRGLGACAERCLNSPGSYQCACSYGYILAGNGHSCVAECPPGYRKQPAATTPANTTAPALREECVDINECQEETCEGQCVNLPGSHRCICPRGHALHTDGRRCKDINECSRRNGGCSHLCLNQKGGYKCACPGSHRLSPYSWRKCLPRTTAASAGRAV</sequence>
<dbReference type="PANTHER" id="PTHR24034:SF209">
    <property type="entry name" value="EGF-LIKE DOMAIN-CONTAINING PROTEIN"/>
    <property type="match status" value="1"/>
</dbReference>
<dbReference type="SUPFAM" id="SSF57196">
    <property type="entry name" value="EGF/Laminin"/>
    <property type="match status" value="2"/>
</dbReference>
<dbReference type="Proteomes" id="UP000007635">
    <property type="component" value="Chromosome II"/>
</dbReference>
<dbReference type="InterPro" id="IPR018097">
    <property type="entry name" value="EGF_Ca-bd_CS"/>
</dbReference>
<evidence type="ECO:0000313" key="12">
    <source>
        <dbReference type="Ensembl" id="ENSGACP00000050196.1"/>
    </source>
</evidence>
<feature type="region of interest" description="Disordered" evidence="8">
    <location>
        <begin position="224"/>
        <end position="313"/>
    </location>
</feature>
<feature type="compositionally biased region" description="Low complexity" evidence="8">
    <location>
        <begin position="375"/>
        <end position="388"/>
    </location>
</feature>
<name>A0AAQ4QG36_GASAC</name>
<protein>
    <submittedName>
        <fullName evidence="12">Si:dkey-163f14.6</fullName>
    </submittedName>
</protein>
<feature type="region of interest" description="Disordered" evidence="8">
    <location>
        <begin position="331"/>
        <end position="408"/>
    </location>
</feature>
<evidence type="ECO:0000259" key="10">
    <source>
        <dbReference type="PROSITE" id="PS50026"/>
    </source>
</evidence>
<evidence type="ECO:0000256" key="2">
    <source>
        <dbReference type="ARBA" id="ARBA00022729"/>
    </source>
</evidence>
<dbReference type="InterPro" id="IPR009030">
    <property type="entry name" value="Growth_fac_rcpt_cys_sf"/>
</dbReference>
<feature type="compositionally biased region" description="Polar residues" evidence="8">
    <location>
        <begin position="258"/>
        <end position="305"/>
    </location>
</feature>
<reference evidence="12 13" key="1">
    <citation type="journal article" date="2021" name="G3 (Bethesda)">
        <title>Improved contiguity of the threespine stickleback genome using long-read sequencing.</title>
        <authorList>
            <person name="Nath S."/>
            <person name="Shaw D.E."/>
            <person name="White M.A."/>
        </authorList>
    </citation>
    <scope>NUCLEOTIDE SEQUENCE [LARGE SCALE GENOMIC DNA]</scope>
    <source>
        <strain evidence="12 13">Lake Benthic</strain>
    </source>
</reference>
<evidence type="ECO:0000259" key="11">
    <source>
        <dbReference type="PROSITE" id="PS50923"/>
    </source>
</evidence>
<dbReference type="AlphaFoldDB" id="A0AAQ4QG36"/>
<dbReference type="PROSITE" id="PS50923">
    <property type="entry name" value="SUSHI"/>
    <property type="match status" value="3"/>
</dbReference>
<dbReference type="InterPro" id="IPR000742">
    <property type="entry name" value="EGF"/>
</dbReference>
<dbReference type="SMART" id="SM00179">
    <property type="entry name" value="EGF_CA"/>
    <property type="match status" value="3"/>
</dbReference>
<dbReference type="InterPro" id="IPR001881">
    <property type="entry name" value="EGF-like_Ca-bd_dom"/>
</dbReference>
<proteinExistence type="predicted"/>
<keyword evidence="5" id="KW-0325">Glycoprotein</keyword>
<dbReference type="GeneTree" id="ENSGT00940000165409"/>
<evidence type="ECO:0000256" key="5">
    <source>
        <dbReference type="ARBA" id="ARBA00023180"/>
    </source>
</evidence>
<dbReference type="PROSITE" id="PS50026">
    <property type="entry name" value="EGF_3"/>
    <property type="match status" value="1"/>
</dbReference>
<feature type="domain" description="Sushi" evidence="11">
    <location>
        <begin position="77"/>
        <end position="131"/>
    </location>
</feature>
<dbReference type="RefSeq" id="XP_040022802.1">
    <property type="nucleotide sequence ID" value="XM_040166868.1"/>
</dbReference>
<keyword evidence="2 9" id="KW-0732">Signal</keyword>
<reference evidence="12" key="2">
    <citation type="submission" date="2025-08" db="UniProtKB">
        <authorList>
            <consortium name="Ensembl"/>
        </authorList>
    </citation>
    <scope>IDENTIFICATION</scope>
</reference>
<dbReference type="Gene3D" id="2.10.25.10">
    <property type="entry name" value="Laminin"/>
    <property type="match status" value="4"/>
</dbReference>
<evidence type="ECO:0000256" key="8">
    <source>
        <dbReference type="SAM" id="MobiDB-lite"/>
    </source>
</evidence>
<dbReference type="InterPro" id="IPR035976">
    <property type="entry name" value="Sushi/SCR/CCP_sf"/>
</dbReference>
<dbReference type="CDD" id="cd00033">
    <property type="entry name" value="CCP"/>
    <property type="match status" value="3"/>
</dbReference>
<keyword evidence="3" id="KW-0677">Repeat</keyword>
<dbReference type="PANTHER" id="PTHR24034">
    <property type="entry name" value="EGF-LIKE DOMAIN-CONTAINING PROTEIN"/>
    <property type="match status" value="1"/>
</dbReference>
<keyword evidence="13" id="KW-1185">Reference proteome</keyword>
<evidence type="ECO:0000256" key="7">
    <source>
        <dbReference type="PROSITE-ProRule" id="PRU00302"/>
    </source>
</evidence>
<accession>A0AAQ4QG36</accession>
<feature type="compositionally biased region" description="Pro residues" evidence="8">
    <location>
        <begin position="361"/>
        <end position="374"/>
    </location>
</feature>
<dbReference type="FunFam" id="2.10.25.10:FF:000038">
    <property type="entry name" value="Fibrillin 2"/>
    <property type="match status" value="1"/>
</dbReference>